<evidence type="ECO:0000313" key="1">
    <source>
        <dbReference type="EMBL" id="MDX8541109.1"/>
    </source>
</evidence>
<dbReference type="SUPFAM" id="SSF54975">
    <property type="entry name" value="Acylphosphatase/BLUF domain-like"/>
    <property type="match status" value="1"/>
</dbReference>
<name>A0ABU5AUY3_9HYPH</name>
<keyword evidence="2" id="KW-1185">Reference proteome</keyword>
<reference evidence="1 2" key="1">
    <citation type="submission" date="2023-08" db="EMBL/GenBank/DDBJ databases">
        <title>Implementing the SeqCode for naming new Mesorhizobium species isolated from Vachellia karroo root nodules.</title>
        <authorList>
            <person name="Van Lill M."/>
        </authorList>
    </citation>
    <scope>NUCLEOTIDE SEQUENCE [LARGE SCALE GENOMIC DNA]</scope>
    <source>
        <strain evidence="1 2">VK4B</strain>
    </source>
</reference>
<comment type="caution">
    <text evidence="1">The sequence shown here is derived from an EMBL/GenBank/DDBJ whole genome shotgun (WGS) entry which is preliminary data.</text>
</comment>
<protein>
    <submittedName>
        <fullName evidence="1">Acylphosphatase</fullName>
    </submittedName>
</protein>
<accession>A0ABU5AUY3</accession>
<dbReference type="RefSeq" id="WP_245478411.1">
    <property type="nucleotide sequence ID" value="NZ_JAVIIP010000018.1"/>
</dbReference>
<dbReference type="EMBL" id="JAVIIP010000018">
    <property type="protein sequence ID" value="MDX8541109.1"/>
    <property type="molecule type" value="Genomic_DNA"/>
</dbReference>
<dbReference type="InterPro" id="IPR036046">
    <property type="entry name" value="Acylphosphatase-like_dom_sf"/>
</dbReference>
<proteinExistence type="predicted"/>
<organism evidence="1 2">
    <name type="scientific">Mesorhizobium abyssinicae</name>
    <dbReference type="NCBI Taxonomy" id="1209958"/>
    <lineage>
        <taxon>Bacteria</taxon>
        <taxon>Pseudomonadati</taxon>
        <taxon>Pseudomonadota</taxon>
        <taxon>Alphaproteobacteria</taxon>
        <taxon>Hyphomicrobiales</taxon>
        <taxon>Phyllobacteriaceae</taxon>
        <taxon>Mesorhizobium</taxon>
    </lineage>
</organism>
<gene>
    <name evidence="1" type="ORF">RFM23_26170</name>
</gene>
<evidence type="ECO:0000313" key="2">
    <source>
        <dbReference type="Proteomes" id="UP001276564"/>
    </source>
</evidence>
<sequence length="93" mass="10051">MKVSMGEQNPRSSRERMTILGDVEAASFVPWIERHAAKLGLAQAICAAGPDRIELDIAGPAELIDMMEMGCSLGPIDVWVEAIRRAPIESESG</sequence>
<dbReference type="Proteomes" id="UP001276564">
    <property type="component" value="Unassembled WGS sequence"/>
</dbReference>
<dbReference type="Gene3D" id="3.30.70.100">
    <property type="match status" value="1"/>
</dbReference>